<accession>A0ABS2JJK9</accession>
<sequence>MILRRSSPEGDVLIIEFQTSDCSSRAEKVFYVNVALVLAPKWERDRLRYRLPESARPEHVHGLWRRRIGFSGFSGGDQWRVTDEASAVEVSALIRRRLDEILPVLLPAFDRDVLLGDPPDFLSYAGWMARGWVLAERGPSEELEKLLFSEPTTGEFSSVARKAIWEWATNRGSRDREGSR</sequence>
<proteinExistence type="predicted"/>
<keyword evidence="2" id="KW-1185">Reference proteome</keyword>
<name>A0ABS2JJK9_9ACTN</name>
<dbReference type="Pfam" id="PF14137">
    <property type="entry name" value="DUF4304"/>
    <property type="match status" value="1"/>
</dbReference>
<dbReference type="InterPro" id="IPR025412">
    <property type="entry name" value="DUF4304"/>
</dbReference>
<gene>
    <name evidence="1" type="ORF">JQN84_29600</name>
</gene>
<comment type="caution">
    <text evidence="1">The sequence shown here is derived from an EMBL/GenBank/DDBJ whole genome shotgun (WGS) entry which is preliminary data.</text>
</comment>
<protein>
    <submittedName>
        <fullName evidence="1">DUF4304 domain-containing protein</fullName>
    </submittedName>
</protein>
<organism evidence="1 2">
    <name type="scientific">Micromonospora humidisoli</name>
    <dbReference type="NCBI Taxonomy" id="2807622"/>
    <lineage>
        <taxon>Bacteria</taxon>
        <taxon>Bacillati</taxon>
        <taxon>Actinomycetota</taxon>
        <taxon>Actinomycetes</taxon>
        <taxon>Micromonosporales</taxon>
        <taxon>Micromonosporaceae</taxon>
        <taxon>Micromonospora</taxon>
    </lineage>
</organism>
<dbReference type="EMBL" id="JAFEUO010000011">
    <property type="protein sequence ID" value="MBM7086692.1"/>
    <property type="molecule type" value="Genomic_DNA"/>
</dbReference>
<evidence type="ECO:0000313" key="2">
    <source>
        <dbReference type="Proteomes" id="UP000809587"/>
    </source>
</evidence>
<reference evidence="1 2" key="1">
    <citation type="submission" date="2021-02" db="EMBL/GenBank/DDBJ databases">
        <authorList>
            <person name="Lee D.-H."/>
        </authorList>
    </citation>
    <scope>NUCLEOTIDE SEQUENCE [LARGE SCALE GENOMIC DNA]</scope>
    <source>
        <strain evidence="1 2">MMS20-R2-29</strain>
    </source>
</reference>
<dbReference type="Proteomes" id="UP000809587">
    <property type="component" value="Unassembled WGS sequence"/>
</dbReference>
<evidence type="ECO:0000313" key="1">
    <source>
        <dbReference type="EMBL" id="MBM7086692.1"/>
    </source>
</evidence>